<dbReference type="GO" id="GO:0009378">
    <property type="term" value="F:four-way junction helicase activity"/>
    <property type="evidence" value="ECO:0007669"/>
    <property type="project" value="TreeGrafter"/>
</dbReference>
<comment type="catalytic activity">
    <reaction evidence="13">
        <text>Couples ATP hydrolysis with the unwinding of duplex DNA by translocating in the 3'-5' direction.</text>
        <dbReference type="EC" id="5.6.2.4"/>
    </reaction>
</comment>
<keyword evidence="9" id="KW-0067">ATP-binding</keyword>
<name>A0A7D9HVH9_PARCT</name>
<feature type="domain" description="Helicase ATP-binding" evidence="16">
    <location>
        <begin position="95"/>
        <end position="270"/>
    </location>
</feature>
<feature type="non-terminal residue" evidence="17">
    <location>
        <position position="285"/>
    </location>
</feature>
<evidence type="ECO:0000256" key="7">
    <source>
        <dbReference type="ARBA" id="ARBA00022801"/>
    </source>
</evidence>
<keyword evidence="6" id="KW-0547">Nucleotide-binding</keyword>
<dbReference type="GO" id="GO:0005737">
    <property type="term" value="C:cytoplasm"/>
    <property type="evidence" value="ECO:0007669"/>
    <property type="project" value="TreeGrafter"/>
</dbReference>
<dbReference type="Pfam" id="PF00270">
    <property type="entry name" value="DEAD"/>
    <property type="match status" value="1"/>
</dbReference>
<evidence type="ECO:0000256" key="14">
    <source>
        <dbReference type="ARBA" id="ARBA00034808"/>
    </source>
</evidence>
<evidence type="ECO:0000313" key="17">
    <source>
        <dbReference type="EMBL" id="CAB3991879.1"/>
    </source>
</evidence>
<evidence type="ECO:0000313" key="18">
    <source>
        <dbReference type="Proteomes" id="UP001152795"/>
    </source>
</evidence>
<dbReference type="InterPro" id="IPR014001">
    <property type="entry name" value="Helicase_ATP-bd"/>
</dbReference>
<comment type="catalytic activity">
    <reaction evidence="15">
        <text>ATP + H2O = ADP + phosphate + H(+)</text>
        <dbReference type="Rhea" id="RHEA:13065"/>
        <dbReference type="ChEBI" id="CHEBI:15377"/>
        <dbReference type="ChEBI" id="CHEBI:15378"/>
        <dbReference type="ChEBI" id="CHEBI:30616"/>
        <dbReference type="ChEBI" id="CHEBI:43474"/>
        <dbReference type="ChEBI" id="CHEBI:456216"/>
    </reaction>
    <physiologicalReaction direction="left-to-right" evidence="15">
        <dbReference type="Rhea" id="RHEA:13066"/>
    </physiologicalReaction>
</comment>
<evidence type="ECO:0000256" key="12">
    <source>
        <dbReference type="ARBA" id="ARBA00023242"/>
    </source>
</evidence>
<comment type="caution">
    <text evidence="17">The sequence shown here is derived from an EMBL/GenBank/DDBJ whole genome shotgun (WGS) entry which is preliminary data.</text>
</comment>
<comment type="cofactor">
    <cofactor evidence="1">
        <name>Mn(2+)</name>
        <dbReference type="ChEBI" id="CHEBI:29035"/>
    </cofactor>
</comment>
<dbReference type="GO" id="GO:0005694">
    <property type="term" value="C:chromosome"/>
    <property type="evidence" value="ECO:0007669"/>
    <property type="project" value="TreeGrafter"/>
</dbReference>
<evidence type="ECO:0000256" key="15">
    <source>
        <dbReference type="ARBA" id="ARBA00048778"/>
    </source>
</evidence>
<evidence type="ECO:0000256" key="1">
    <source>
        <dbReference type="ARBA" id="ARBA00001936"/>
    </source>
</evidence>
<dbReference type="Proteomes" id="UP001152795">
    <property type="component" value="Unassembled WGS sequence"/>
</dbReference>
<keyword evidence="5" id="KW-0479">Metal-binding</keyword>
<keyword evidence="7" id="KW-0378">Hydrolase</keyword>
<dbReference type="GO" id="GO:0043138">
    <property type="term" value="F:3'-5' DNA helicase activity"/>
    <property type="evidence" value="ECO:0007669"/>
    <property type="project" value="UniProtKB-EC"/>
</dbReference>
<dbReference type="GO" id="GO:0003677">
    <property type="term" value="F:DNA binding"/>
    <property type="evidence" value="ECO:0007669"/>
    <property type="project" value="UniProtKB-KW"/>
</dbReference>
<dbReference type="NCBIfam" id="TIGR00614">
    <property type="entry name" value="recQ_fam"/>
    <property type="match status" value="1"/>
</dbReference>
<dbReference type="InterPro" id="IPR011545">
    <property type="entry name" value="DEAD/DEAH_box_helicase_dom"/>
</dbReference>
<keyword evidence="11" id="KW-0413">Isomerase</keyword>
<dbReference type="EC" id="5.6.2.4" evidence="14"/>
<dbReference type="InterPro" id="IPR002464">
    <property type="entry name" value="DNA/RNA_helicase_DEAH_CS"/>
</dbReference>
<dbReference type="PANTHER" id="PTHR13710:SF105">
    <property type="entry name" value="ATP-DEPENDENT DNA HELICASE Q1"/>
    <property type="match status" value="1"/>
</dbReference>
<dbReference type="GO" id="GO:0005524">
    <property type="term" value="F:ATP binding"/>
    <property type="evidence" value="ECO:0007669"/>
    <property type="project" value="UniProtKB-KW"/>
</dbReference>
<evidence type="ECO:0000256" key="3">
    <source>
        <dbReference type="ARBA" id="ARBA00004123"/>
    </source>
</evidence>
<dbReference type="SUPFAM" id="SSF52540">
    <property type="entry name" value="P-loop containing nucleoside triphosphate hydrolases"/>
    <property type="match status" value="1"/>
</dbReference>
<evidence type="ECO:0000256" key="10">
    <source>
        <dbReference type="ARBA" id="ARBA00023125"/>
    </source>
</evidence>
<comment type="subcellular location">
    <subcellularLocation>
        <location evidence="3">Nucleus</location>
    </subcellularLocation>
</comment>
<dbReference type="EMBL" id="CACRXK020001934">
    <property type="protein sequence ID" value="CAB3991879.1"/>
    <property type="molecule type" value="Genomic_DNA"/>
</dbReference>
<dbReference type="FunFam" id="3.40.50.300:FF:000752">
    <property type="entry name" value="ATP-dependent DNA helicase"/>
    <property type="match status" value="1"/>
</dbReference>
<protein>
    <recommendedName>
        <fullName evidence="14">DNA 3'-5' helicase</fullName>
        <ecNumber evidence="14">5.6.2.4</ecNumber>
    </recommendedName>
</protein>
<dbReference type="PROSITE" id="PS51192">
    <property type="entry name" value="HELICASE_ATP_BIND_1"/>
    <property type="match status" value="1"/>
</dbReference>
<keyword evidence="8 17" id="KW-0347">Helicase</keyword>
<dbReference type="InterPro" id="IPR004589">
    <property type="entry name" value="DNA_helicase_ATP-dep_RecQ"/>
</dbReference>
<dbReference type="GO" id="GO:0000724">
    <property type="term" value="P:double-strand break repair via homologous recombination"/>
    <property type="evidence" value="ECO:0007669"/>
    <property type="project" value="TreeGrafter"/>
</dbReference>
<comment type="similarity">
    <text evidence="4">Belongs to the helicase family. RecQ subfamily.</text>
</comment>
<gene>
    <name evidence="17" type="ORF">PACLA_8A043922</name>
</gene>
<evidence type="ECO:0000256" key="11">
    <source>
        <dbReference type="ARBA" id="ARBA00023235"/>
    </source>
</evidence>
<dbReference type="Gene3D" id="3.40.50.300">
    <property type="entry name" value="P-loop containing nucleotide triphosphate hydrolases"/>
    <property type="match status" value="1"/>
</dbReference>
<dbReference type="GO" id="GO:0046872">
    <property type="term" value="F:metal ion binding"/>
    <property type="evidence" value="ECO:0007669"/>
    <property type="project" value="UniProtKB-KW"/>
</dbReference>
<keyword evidence="18" id="KW-1185">Reference proteome</keyword>
<dbReference type="PROSITE" id="PS00690">
    <property type="entry name" value="DEAH_ATP_HELICASE"/>
    <property type="match status" value="1"/>
</dbReference>
<dbReference type="CDD" id="cd18015">
    <property type="entry name" value="DEXHc_RecQ1"/>
    <property type="match status" value="1"/>
</dbReference>
<keyword evidence="12" id="KW-0539">Nucleus</keyword>
<evidence type="ECO:0000256" key="6">
    <source>
        <dbReference type="ARBA" id="ARBA00022741"/>
    </source>
</evidence>
<evidence type="ECO:0000256" key="9">
    <source>
        <dbReference type="ARBA" id="ARBA00022840"/>
    </source>
</evidence>
<evidence type="ECO:0000259" key="16">
    <source>
        <dbReference type="PROSITE" id="PS51192"/>
    </source>
</evidence>
<dbReference type="OrthoDB" id="10261556at2759"/>
<reference evidence="17" key="1">
    <citation type="submission" date="2020-04" db="EMBL/GenBank/DDBJ databases">
        <authorList>
            <person name="Alioto T."/>
            <person name="Alioto T."/>
            <person name="Gomez Garrido J."/>
        </authorList>
    </citation>
    <scope>NUCLEOTIDE SEQUENCE</scope>
    <source>
        <strain evidence="17">A484AB</strain>
    </source>
</reference>
<evidence type="ECO:0000256" key="8">
    <source>
        <dbReference type="ARBA" id="ARBA00022806"/>
    </source>
</evidence>
<dbReference type="GO" id="GO:0016787">
    <property type="term" value="F:hydrolase activity"/>
    <property type="evidence" value="ECO:0007669"/>
    <property type="project" value="UniProtKB-KW"/>
</dbReference>
<dbReference type="AlphaFoldDB" id="A0A7D9HVH9"/>
<accession>A0A7D9HVH9</accession>
<evidence type="ECO:0000256" key="2">
    <source>
        <dbReference type="ARBA" id="ARBA00001946"/>
    </source>
</evidence>
<evidence type="ECO:0000256" key="13">
    <source>
        <dbReference type="ARBA" id="ARBA00034617"/>
    </source>
</evidence>
<dbReference type="InterPro" id="IPR027417">
    <property type="entry name" value="P-loop_NTPase"/>
</dbReference>
<keyword evidence="10" id="KW-0238">DNA-binding</keyword>
<dbReference type="GO" id="GO:0005634">
    <property type="term" value="C:nucleus"/>
    <property type="evidence" value="ECO:0007669"/>
    <property type="project" value="UniProtKB-SubCell"/>
</dbReference>
<sequence>MEAFEEDSKVRSEIAKIDNELERIQQDIEELLKRQEELGDRREYLQEQLNENKVFLQSKSKDWSLRNFEWSEKIEDLRGKVFHIDEFRPLQLECMNVTMSGIDCILIMPTGGGKSLTFQLPALVSSGFTLVISPLVSLMEDQLMSLQEYNIDACLLNAASSKDHVNNVHSRMITKESGLKVLYVTPEKIAKSKRFMAKLEKAYTAGCLSRIVIDEVHCTSQWGHDFRPDYKVLGILKRQFPNSPILGLTATATTRVIDDVKKILNLRSNCVLLKASFNRPNLYYE</sequence>
<dbReference type="SMART" id="SM00487">
    <property type="entry name" value="DEXDc"/>
    <property type="match status" value="1"/>
</dbReference>
<comment type="cofactor">
    <cofactor evidence="2">
        <name>Mg(2+)</name>
        <dbReference type="ChEBI" id="CHEBI:18420"/>
    </cofactor>
</comment>
<evidence type="ECO:0000256" key="5">
    <source>
        <dbReference type="ARBA" id="ARBA00022723"/>
    </source>
</evidence>
<proteinExistence type="inferred from homology"/>
<dbReference type="PANTHER" id="PTHR13710">
    <property type="entry name" value="DNA HELICASE RECQ FAMILY MEMBER"/>
    <property type="match status" value="1"/>
</dbReference>
<organism evidence="17 18">
    <name type="scientific">Paramuricea clavata</name>
    <name type="common">Red gorgonian</name>
    <name type="synonym">Violescent sea-whip</name>
    <dbReference type="NCBI Taxonomy" id="317549"/>
    <lineage>
        <taxon>Eukaryota</taxon>
        <taxon>Metazoa</taxon>
        <taxon>Cnidaria</taxon>
        <taxon>Anthozoa</taxon>
        <taxon>Octocorallia</taxon>
        <taxon>Malacalcyonacea</taxon>
        <taxon>Plexauridae</taxon>
        <taxon>Paramuricea</taxon>
    </lineage>
</organism>
<evidence type="ECO:0000256" key="4">
    <source>
        <dbReference type="ARBA" id="ARBA00005446"/>
    </source>
</evidence>